<evidence type="ECO:0000256" key="8">
    <source>
        <dbReference type="ARBA" id="ARBA00047683"/>
    </source>
</evidence>
<dbReference type="InterPro" id="IPR006805">
    <property type="entry name" value="Anth_synth_I_N"/>
</dbReference>
<evidence type="ECO:0000313" key="12">
    <source>
        <dbReference type="EMBL" id="EFL44478.1"/>
    </source>
</evidence>
<evidence type="ECO:0000256" key="3">
    <source>
        <dbReference type="ARBA" id="ARBA00020653"/>
    </source>
</evidence>
<dbReference type="EMBL" id="AEDQ01000014">
    <property type="protein sequence ID" value="EFL44478.1"/>
    <property type="molecule type" value="Genomic_DNA"/>
</dbReference>
<dbReference type="PANTHER" id="PTHR11236:SF48">
    <property type="entry name" value="ISOCHORISMATE SYNTHASE MENF"/>
    <property type="match status" value="1"/>
</dbReference>
<reference evidence="12 13" key="1">
    <citation type="submission" date="2010-08" db="EMBL/GenBank/DDBJ databases">
        <authorList>
            <person name="Durkin A.S."/>
            <person name="Madupu R."/>
            <person name="Torralba M."/>
            <person name="Gillis M."/>
            <person name="Methe B."/>
            <person name="Sutton G."/>
            <person name="Nelson K.E."/>
        </authorList>
    </citation>
    <scope>NUCLEOTIDE SEQUENCE [LARGE SCALE GENOMIC DNA]</scope>
    <source>
        <strain evidence="12 13">PB189-T1-4</strain>
    </source>
</reference>
<gene>
    <name evidence="12" type="ORF">HMPREF9248_1127</name>
</gene>
<keyword evidence="6" id="KW-0456">Lyase</keyword>
<evidence type="ECO:0000256" key="4">
    <source>
        <dbReference type="ARBA" id="ARBA00022723"/>
    </source>
</evidence>
<feature type="compositionally biased region" description="Polar residues" evidence="9">
    <location>
        <begin position="1"/>
        <end position="17"/>
    </location>
</feature>
<evidence type="ECO:0000259" key="10">
    <source>
        <dbReference type="Pfam" id="PF00425"/>
    </source>
</evidence>
<keyword evidence="4" id="KW-0479">Metal-binding</keyword>
<evidence type="ECO:0000259" key="11">
    <source>
        <dbReference type="Pfam" id="PF04715"/>
    </source>
</evidence>
<organism evidence="12 13">
    <name type="scientific">Fannyhessea vaginae PB189-T1-4</name>
    <dbReference type="NCBI Taxonomy" id="866774"/>
    <lineage>
        <taxon>Bacteria</taxon>
        <taxon>Bacillati</taxon>
        <taxon>Actinomycetota</taxon>
        <taxon>Coriobacteriia</taxon>
        <taxon>Coriobacteriales</taxon>
        <taxon>Atopobiaceae</taxon>
        <taxon>Fannyhessea</taxon>
    </lineage>
</organism>
<protein>
    <recommendedName>
        <fullName evidence="3">Anthranilate synthase component 1</fullName>
    </recommendedName>
</protein>
<comment type="subunit">
    <text evidence="2">Heterotetramer consisting of two non-identical subunits: a beta subunit (TrpG) and a large alpha subunit (TrpE).</text>
</comment>
<comment type="function">
    <text evidence="7">Part of a heterotetrameric complex that catalyzes the two-step biosynthesis of anthranilate, an intermediate in the biosynthesis of L-tryptophan. In the first step, the glutamine-binding beta subunit (TrpG) of anthranilate synthase (AS) provides the glutamine amidotransferase activity which generates ammonia as a substrate that, along with chorismate, is used in the second step, catalyzed by the large alpha subunit of AS (TrpE) to produce anthranilate. In the absence of TrpG, TrpE can synthesize anthranilate directly from chorismate and high concentrations of ammonia.</text>
</comment>
<name>A0ABN0B117_9ACTN</name>
<comment type="caution">
    <text evidence="12">The sequence shown here is derived from an EMBL/GenBank/DDBJ whole genome shotgun (WGS) entry which is preliminary data.</text>
</comment>
<comment type="cofactor">
    <cofactor evidence="1">
        <name>Mg(2+)</name>
        <dbReference type="ChEBI" id="CHEBI:18420"/>
    </cofactor>
</comment>
<sequence length="533" mass="58811">MCTHTADNTRTTAGTQPHTHHAPIEVFPTLDTLTELARQQTYTIAPIACELDSHFTTPLDVLHVLQTVSHHVYLLESARQSHERGRYSFLGFNPKLTIFCENETLHIGDVELPARNPTEAIRQLLSKYKSPHLPNMPSFTGGLVGYIAFEYLRYKEPTLTAALGATNAKAAGTTTTATANAAANPPMQQAPARDLDLMLFDKVIAFDNKTHKLILIVNIKLNHVEEHYRKGVFELNELIQLLNTPAPLRNEEGHITSPITAAFTKQEFCDTVRRAQKHIQNGDIFQLVLSNQMSARFTGSLLGTYRELRRINPSPYMFYFCGTDIEVAGASPETLVELKEGVLHTYPLAGTRPRGATPQEDDAHAAELLADEKECAEHNMLVDLGRNDLGRISTFGSVVVEKFHAIEKFSHVMHIGSTVRGHIQHNFDALDAIEAVMPAGTLSGAPKIRACELIGTFEKVKRGIYGGALGYIDFTGNMDMCIGIRLIYKKAGRVFVHTGAGIVADSVPEHEFNECIHKAKSSFAALGYTGEVE</sequence>
<dbReference type="InterPro" id="IPR015890">
    <property type="entry name" value="Chorismate_C"/>
</dbReference>
<dbReference type="PRINTS" id="PR00095">
    <property type="entry name" value="ANTSNTHASEI"/>
</dbReference>
<keyword evidence="13" id="KW-1185">Reference proteome</keyword>
<dbReference type="Pfam" id="PF04715">
    <property type="entry name" value="Anth_synt_I_N"/>
    <property type="match status" value="1"/>
</dbReference>
<dbReference type="Pfam" id="PF00425">
    <property type="entry name" value="Chorismate_bind"/>
    <property type="match status" value="1"/>
</dbReference>
<keyword evidence="5" id="KW-0460">Magnesium</keyword>
<evidence type="ECO:0000256" key="9">
    <source>
        <dbReference type="SAM" id="MobiDB-lite"/>
    </source>
</evidence>
<dbReference type="Proteomes" id="UP000004431">
    <property type="component" value="Unassembled WGS sequence"/>
</dbReference>
<feature type="domain" description="Chorismate-utilising enzyme C-terminal" evidence="10">
    <location>
        <begin position="265"/>
        <end position="518"/>
    </location>
</feature>
<evidence type="ECO:0000256" key="7">
    <source>
        <dbReference type="ARBA" id="ARBA00025634"/>
    </source>
</evidence>
<comment type="catalytic activity">
    <reaction evidence="8">
        <text>chorismate + L-glutamine = anthranilate + pyruvate + L-glutamate + H(+)</text>
        <dbReference type="Rhea" id="RHEA:21732"/>
        <dbReference type="ChEBI" id="CHEBI:15361"/>
        <dbReference type="ChEBI" id="CHEBI:15378"/>
        <dbReference type="ChEBI" id="CHEBI:16567"/>
        <dbReference type="ChEBI" id="CHEBI:29748"/>
        <dbReference type="ChEBI" id="CHEBI:29985"/>
        <dbReference type="ChEBI" id="CHEBI:58359"/>
        <dbReference type="EC" id="4.1.3.27"/>
    </reaction>
</comment>
<feature type="region of interest" description="Disordered" evidence="9">
    <location>
        <begin position="1"/>
        <end position="23"/>
    </location>
</feature>
<evidence type="ECO:0000313" key="13">
    <source>
        <dbReference type="Proteomes" id="UP000004431"/>
    </source>
</evidence>
<evidence type="ECO:0000256" key="1">
    <source>
        <dbReference type="ARBA" id="ARBA00001946"/>
    </source>
</evidence>
<accession>A0ABN0B117</accession>
<dbReference type="PANTHER" id="PTHR11236">
    <property type="entry name" value="AMINOBENZOATE/ANTHRANILATE SYNTHASE"/>
    <property type="match status" value="1"/>
</dbReference>
<dbReference type="RefSeq" id="WP_006303750.1">
    <property type="nucleotide sequence ID" value="NZ_AEDQ01000014.1"/>
</dbReference>
<dbReference type="Gene3D" id="3.60.120.10">
    <property type="entry name" value="Anthranilate synthase"/>
    <property type="match status" value="1"/>
</dbReference>
<dbReference type="InterPro" id="IPR005801">
    <property type="entry name" value="ADC_synthase"/>
</dbReference>
<evidence type="ECO:0000256" key="6">
    <source>
        <dbReference type="ARBA" id="ARBA00023239"/>
    </source>
</evidence>
<dbReference type="InterPro" id="IPR019999">
    <property type="entry name" value="Anth_synth_I-like"/>
</dbReference>
<feature type="domain" description="Anthranilate synthase component I N-terminal" evidence="11">
    <location>
        <begin position="57"/>
        <end position="159"/>
    </location>
</feature>
<proteinExistence type="predicted"/>
<evidence type="ECO:0000256" key="2">
    <source>
        <dbReference type="ARBA" id="ARBA00011575"/>
    </source>
</evidence>
<evidence type="ECO:0000256" key="5">
    <source>
        <dbReference type="ARBA" id="ARBA00022842"/>
    </source>
</evidence>
<dbReference type="SUPFAM" id="SSF56322">
    <property type="entry name" value="ADC synthase"/>
    <property type="match status" value="1"/>
</dbReference>